<evidence type="ECO:0000256" key="1">
    <source>
        <dbReference type="ARBA" id="ARBA00023054"/>
    </source>
</evidence>
<dbReference type="GO" id="GO:0072699">
    <property type="term" value="P:protein localization to cortical microtubule cytoskeleton"/>
    <property type="evidence" value="ECO:0007669"/>
    <property type="project" value="TreeGrafter"/>
</dbReference>
<protein>
    <submittedName>
        <fullName evidence="3">Protein CHUP1, chloroplastic</fullName>
    </submittedName>
</protein>
<keyword evidence="4" id="KW-1185">Reference proteome</keyword>
<dbReference type="OrthoDB" id="673648at2759"/>
<proteinExistence type="predicted"/>
<feature type="region of interest" description="Disordered" evidence="2">
    <location>
        <begin position="252"/>
        <end position="280"/>
    </location>
</feature>
<organism evidence="3 4">
    <name type="scientific">Apostasia shenzhenica</name>
    <dbReference type="NCBI Taxonomy" id="1088818"/>
    <lineage>
        <taxon>Eukaryota</taxon>
        <taxon>Viridiplantae</taxon>
        <taxon>Streptophyta</taxon>
        <taxon>Embryophyta</taxon>
        <taxon>Tracheophyta</taxon>
        <taxon>Spermatophyta</taxon>
        <taxon>Magnoliopsida</taxon>
        <taxon>Liliopsida</taxon>
        <taxon>Asparagales</taxon>
        <taxon>Orchidaceae</taxon>
        <taxon>Apostasioideae</taxon>
        <taxon>Apostasia</taxon>
    </lineage>
</organism>
<dbReference type="EMBL" id="KZ452001">
    <property type="protein sequence ID" value="PKA52685.1"/>
    <property type="molecule type" value="Genomic_DNA"/>
</dbReference>
<gene>
    <name evidence="3" type="primary">CHUP1</name>
    <name evidence="3" type="ORF">AXF42_Ash001666</name>
</gene>
<dbReference type="Proteomes" id="UP000236161">
    <property type="component" value="Unassembled WGS sequence"/>
</dbReference>
<feature type="compositionally biased region" description="Polar residues" evidence="2">
    <location>
        <begin position="20"/>
        <end position="37"/>
    </location>
</feature>
<feature type="compositionally biased region" description="Basic and acidic residues" evidence="2">
    <location>
        <begin position="72"/>
        <end position="85"/>
    </location>
</feature>
<dbReference type="InterPro" id="IPR040265">
    <property type="entry name" value="CHUP1/IPGA1-like"/>
</dbReference>
<keyword evidence="1" id="KW-0175">Coiled coil</keyword>
<dbReference type="PANTHER" id="PTHR31342">
    <property type="entry name" value="PROTEIN CHUP1, CHLOROPLASTIC"/>
    <property type="match status" value="1"/>
</dbReference>
<feature type="region of interest" description="Disordered" evidence="2">
    <location>
        <begin position="1"/>
        <end position="131"/>
    </location>
</feature>
<dbReference type="PANTHER" id="PTHR31342:SF43">
    <property type="entry name" value="F11A17.16"/>
    <property type="match status" value="1"/>
</dbReference>
<dbReference type="AlphaFoldDB" id="A0A2I0AAZ5"/>
<evidence type="ECO:0000313" key="3">
    <source>
        <dbReference type="EMBL" id="PKA52685.1"/>
    </source>
</evidence>
<sequence>MTQELSEGKISSRISAAPATRSNASKPKLGSPNSISPGSRGGPKAISPESNNNQRLKRSVFGTKPSFDGDPIQEKREREVEDSKYSKTRTQHGVRAAEQYARVQRGSDPNCRRAEHDRETKTKELQKRLDESESLVKDLQLEVLSSKEEIDKLQGLNFELEAENKKLSDNLTAAESKIEALERHNQVVSASRERDTSELRSVEKLIGNKLHQFRGYQEVIDEENKSSQLQSLPLNAGAKSVKIELELASNGPLKSSKVSKAPPPPPPLPPRAGPARENTKQKATALVEFYHCLAKREGKRDVKSNGSCSNLSASSVHNSIVDELQNRSAHLLAIKADVETKAELINYLIERVQLAAYTNMEDVLTFVDWLDVELSKLADERAVLKHFNWPEKKADALREAAIEYRDVKQLLTEVSSFKDDASLACEAILRKTAVFLDKLERNVQRLIKLRGMAVITFRQFKIPTDWMLDSGMISMIKLASIKLAKFHIKRVLTELDCTRQLERGSVQEALLFEGVRFAYRVYQFAGGLDSETMRAFEELRNRVQWRESRELLQGLSLP</sequence>
<feature type="compositionally biased region" description="Basic and acidic residues" evidence="2">
    <location>
        <begin position="110"/>
        <end position="131"/>
    </location>
</feature>
<feature type="compositionally biased region" description="Pro residues" evidence="2">
    <location>
        <begin position="261"/>
        <end position="272"/>
    </location>
</feature>
<dbReference type="GO" id="GO:0055028">
    <property type="term" value="C:cortical microtubule"/>
    <property type="evidence" value="ECO:0007669"/>
    <property type="project" value="TreeGrafter"/>
</dbReference>
<accession>A0A2I0AAZ5</accession>
<name>A0A2I0AAZ5_9ASPA</name>
<reference evidence="3 4" key="1">
    <citation type="journal article" date="2017" name="Nature">
        <title>The Apostasia genome and the evolution of orchids.</title>
        <authorList>
            <person name="Zhang G.Q."/>
            <person name="Liu K.W."/>
            <person name="Li Z."/>
            <person name="Lohaus R."/>
            <person name="Hsiao Y.Y."/>
            <person name="Niu S.C."/>
            <person name="Wang J.Y."/>
            <person name="Lin Y.C."/>
            <person name="Xu Q."/>
            <person name="Chen L.J."/>
            <person name="Yoshida K."/>
            <person name="Fujiwara S."/>
            <person name="Wang Z.W."/>
            <person name="Zhang Y.Q."/>
            <person name="Mitsuda N."/>
            <person name="Wang M."/>
            <person name="Liu G.H."/>
            <person name="Pecoraro L."/>
            <person name="Huang H.X."/>
            <person name="Xiao X.J."/>
            <person name="Lin M."/>
            <person name="Wu X.Y."/>
            <person name="Wu W.L."/>
            <person name="Chen Y.Y."/>
            <person name="Chang S.B."/>
            <person name="Sakamoto S."/>
            <person name="Ohme-Takagi M."/>
            <person name="Yagi M."/>
            <person name="Zeng S.J."/>
            <person name="Shen C.Y."/>
            <person name="Yeh C.M."/>
            <person name="Luo Y.B."/>
            <person name="Tsai W.C."/>
            <person name="Van de Peer Y."/>
            <person name="Liu Z.J."/>
        </authorList>
    </citation>
    <scope>NUCLEOTIDE SEQUENCE [LARGE SCALE GENOMIC DNA]</scope>
    <source>
        <strain evidence="4">cv. Shenzhen</strain>
        <tissue evidence="3">Stem</tissue>
    </source>
</reference>
<evidence type="ECO:0000256" key="2">
    <source>
        <dbReference type="SAM" id="MobiDB-lite"/>
    </source>
</evidence>
<evidence type="ECO:0000313" key="4">
    <source>
        <dbReference type="Proteomes" id="UP000236161"/>
    </source>
</evidence>